<evidence type="ECO:0000313" key="4">
    <source>
        <dbReference type="RefSeq" id="XP_009770445.1"/>
    </source>
</evidence>
<feature type="domain" description="DUF4218" evidence="2">
    <location>
        <begin position="760"/>
        <end position="872"/>
    </location>
</feature>
<gene>
    <name evidence="4" type="primary">LOC104221146</name>
</gene>
<reference evidence="4" key="2">
    <citation type="submission" date="2025-08" db="UniProtKB">
        <authorList>
            <consortium name="RefSeq"/>
        </authorList>
    </citation>
    <scope>IDENTIFICATION</scope>
    <source>
        <tissue evidence="4">Leaf</tissue>
    </source>
</reference>
<feature type="domain" description="Amine oxidase" evidence="1">
    <location>
        <begin position="38"/>
        <end position="103"/>
    </location>
</feature>
<evidence type="ECO:0000313" key="3">
    <source>
        <dbReference type="Proteomes" id="UP000189701"/>
    </source>
</evidence>
<protein>
    <submittedName>
        <fullName evidence="4">Uncharacterized protein LOC104221146</fullName>
    </submittedName>
</protein>
<dbReference type="Pfam" id="PF13960">
    <property type="entry name" value="DUF4218"/>
    <property type="match status" value="1"/>
</dbReference>
<proteinExistence type="predicted"/>
<dbReference type="Proteomes" id="UP000189701">
    <property type="component" value="Unplaced"/>
</dbReference>
<evidence type="ECO:0000259" key="2">
    <source>
        <dbReference type="Pfam" id="PF13960"/>
    </source>
</evidence>
<dbReference type="RefSeq" id="XP_009770445.1">
    <property type="nucleotide sequence ID" value="XM_009772143.1"/>
</dbReference>
<dbReference type="Pfam" id="PF01593">
    <property type="entry name" value="Amino_oxidase"/>
    <property type="match status" value="1"/>
</dbReference>
<keyword evidence="3" id="KW-1185">Reference proteome</keyword>
<sequence length="906" mass="103673">MLKCLINGVECRKSLEEGIFAMFENIHRHYSSAGDLGTLDFNGESQYYNFHGDELTIAKGYSTVIESLTSVLPPGLIQLDRKVTKIEWRNDDCDLKFENGDAIKPVKLHCSDGSVMCMNTEFKLHVGVRGDLLRKGFWDSYKVWDLHGEVSVRVETSSVVVSDDEVEDDSIEDDNISEMIHDACGYTNVEDNNNNNNNNNNLEDNEEPNIHATKFYKLSEDAETELYSGCKKVSKLSFVVKLLHLKCLNHWSNKSMDALLSFFKEVLPEGSFVPNSFYEAKKVLCDLGLGYTKIDACRNDCILYWRDYADIQACPKFGKSRWKSEEHGGKKVAHKILRHFPIKPRLQRLYMERETAKKMRSHKEENIDDGVLRHPSDLIAWKSFDAQHPTFSAELRNVRLGLASDGFQPYGNMSSNHSIWPVVLATYNLPPWDCMKNPYFMMTLLIPGLKCPGNDIDVYLQSMIEELKELWVRVETYDAHSKSNFLMHVAIMWTINNFPAYGNLSGWSTKGKLACPYCHKDTQSTSLHSKLCYMGHRPFLTMDHLWRRSRTLFDGKVEMRVTPNPLTGDGALMQLQALGNVTFGKGQKRKHDVHNNAYNWKKKSIFFQLPYWKSLMLRHNLDVMHIERNVSDNIISTVMNMVGKTKDTLKSRYDLMDLGIRQRLHPIEDGNNILLPAACYALSPEEKLKVCSFLANLKVPDAFSSNISRCVNVQEKKIHGLKCHDHHVLLQDIFPVAIRGLLPKEVCDPIIALGKFFKNIYSKCLTIEDLDILEAEITIILCKLQLVFPPAFFDVMVHLPIHLPSEAKLGGQAQYRNMYPIERYLRTLKSYVRNKNRPEGSIAEGYLAEESLTFCSRYLKNISTKFNKPTRNDDGSVSNDEMSIFKKSGQTKGALEGIKLSHDEFK</sequence>
<accession>A0A1U7W870</accession>
<dbReference type="Pfam" id="PF02992">
    <property type="entry name" value="Transposase_21"/>
    <property type="match status" value="1"/>
</dbReference>
<dbReference type="AlphaFoldDB" id="A0A1U7W870"/>
<organism evidence="3 4">
    <name type="scientific">Nicotiana sylvestris</name>
    <name type="common">Wood tobacco</name>
    <name type="synonym">South American tobacco</name>
    <dbReference type="NCBI Taxonomy" id="4096"/>
    <lineage>
        <taxon>Eukaryota</taxon>
        <taxon>Viridiplantae</taxon>
        <taxon>Streptophyta</taxon>
        <taxon>Embryophyta</taxon>
        <taxon>Tracheophyta</taxon>
        <taxon>Spermatophyta</taxon>
        <taxon>Magnoliopsida</taxon>
        <taxon>eudicotyledons</taxon>
        <taxon>Gunneridae</taxon>
        <taxon>Pentapetalae</taxon>
        <taxon>asterids</taxon>
        <taxon>lamiids</taxon>
        <taxon>Solanales</taxon>
        <taxon>Solanaceae</taxon>
        <taxon>Nicotianoideae</taxon>
        <taxon>Nicotianeae</taxon>
        <taxon>Nicotiana</taxon>
    </lineage>
</organism>
<dbReference type="GO" id="GO:0016491">
    <property type="term" value="F:oxidoreductase activity"/>
    <property type="evidence" value="ECO:0007669"/>
    <property type="project" value="InterPro"/>
</dbReference>
<dbReference type="InterPro" id="IPR004242">
    <property type="entry name" value="Transposase_21"/>
</dbReference>
<dbReference type="PANTHER" id="PTHR10775">
    <property type="entry name" value="OS08G0208400 PROTEIN"/>
    <property type="match status" value="1"/>
</dbReference>
<name>A0A1U7W870_NICSY</name>
<dbReference type="eggNOG" id="KOG0685">
    <property type="taxonomic scope" value="Eukaryota"/>
</dbReference>
<dbReference type="InterPro" id="IPR002937">
    <property type="entry name" value="Amino_oxidase"/>
</dbReference>
<dbReference type="STRING" id="4096.A0A1U7W870"/>
<reference evidence="3" key="1">
    <citation type="journal article" date="2013" name="Genome Biol.">
        <title>Reference genomes and transcriptomes of Nicotiana sylvestris and Nicotiana tomentosiformis.</title>
        <authorList>
            <person name="Sierro N."/>
            <person name="Battey J.N."/>
            <person name="Ouadi S."/>
            <person name="Bovet L."/>
            <person name="Goepfert S."/>
            <person name="Bakaher N."/>
            <person name="Peitsch M.C."/>
            <person name="Ivanov N.V."/>
        </authorList>
    </citation>
    <scope>NUCLEOTIDE SEQUENCE [LARGE SCALE GENOMIC DNA]</scope>
</reference>
<evidence type="ECO:0000259" key="1">
    <source>
        <dbReference type="Pfam" id="PF01593"/>
    </source>
</evidence>
<dbReference type="PANTHER" id="PTHR10775:SF159">
    <property type="entry name" value="TNP2"/>
    <property type="match status" value="1"/>
</dbReference>
<dbReference type="InterPro" id="IPR025452">
    <property type="entry name" value="DUF4218"/>
</dbReference>